<reference evidence="3" key="1">
    <citation type="submission" date="2012-12" db="EMBL/GenBank/DDBJ databases">
        <title>Identification and characterization of a phenylalanine ammonia-lyase gene family in Isatis indigotica Fort.</title>
        <authorList>
            <person name="Liu Q."/>
            <person name="Chen J."/>
            <person name="Zhou X."/>
            <person name="Di P."/>
            <person name="Xiao Y."/>
            <person name="Xuan H."/>
            <person name="Zhang L."/>
            <person name="Chen W."/>
        </authorList>
    </citation>
    <scope>NUCLEOTIDE SEQUENCE</scope>
    <source>
        <tissue evidence="3">Salivary gland</tissue>
    </source>
</reference>
<keyword evidence="2" id="KW-0732">Signal</keyword>
<feature type="chain" id="PRO_5005516895" evidence="2">
    <location>
        <begin position="20"/>
        <end position="178"/>
    </location>
</feature>
<sequence length="178" mass="19777">MKTALTCALFGILFFGSQCSSNKAFYEEVPTPTPQDALYKRSYQNDSGLCGSWYRNESSLESIYNCTLETLDQKNYTIVNKTWEGFRLKHNMTIPGLVGLMCNFSVAMPDNFTLMFELEEGLEQEPLERSGEDSVTTEVPRVPPTEVTYAEGNCSKNINALTTPAPTTPSEPTGEAVE</sequence>
<protein>
    <submittedName>
        <fullName evidence="3">Putative isac anti-complement</fullName>
    </submittedName>
</protein>
<name>A0A0K8RAS8_IXORI</name>
<dbReference type="EMBL" id="GADI01006219">
    <property type="protein sequence ID" value="JAA67589.1"/>
    <property type="molecule type" value="mRNA"/>
</dbReference>
<feature type="compositionally biased region" description="Low complexity" evidence="1">
    <location>
        <begin position="162"/>
        <end position="178"/>
    </location>
</feature>
<evidence type="ECO:0000313" key="3">
    <source>
        <dbReference type="EMBL" id="JAA67589.1"/>
    </source>
</evidence>
<dbReference type="AlphaFoldDB" id="A0A0K8RAS8"/>
<feature type="signal peptide" evidence="2">
    <location>
        <begin position="1"/>
        <end position="19"/>
    </location>
</feature>
<organism evidence="3">
    <name type="scientific">Ixodes ricinus</name>
    <name type="common">Common tick</name>
    <name type="synonym">Acarus ricinus</name>
    <dbReference type="NCBI Taxonomy" id="34613"/>
    <lineage>
        <taxon>Eukaryota</taxon>
        <taxon>Metazoa</taxon>
        <taxon>Ecdysozoa</taxon>
        <taxon>Arthropoda</taxon>
        <taxon>Chelicerata</taxon>
        <taxon>Arachnida</taxon>
        <taxon>Acari</taxon>
        <taxon>Parasitiformes</taxon>
        <taxon>Ixodida</taxon>
        <taxon>Ixodoidea</taxon>
        <taxon>Ixodidae</taxon>
        <taxon>Ixodinae</taxon>
        <taxon>Ixodes</taxon>
    </lineage>
</organism>
<feature type="region of interest" description="Disordered" evidence="1">
    <location>
        <begin position="123"/>
        <end position="178"/>
    </location>
</feature>
<proteinExistence type="evidence at transcript level"/>
<evidence type="ECO:0000256" key="1">
    <source>
        <dbReference type="SAM" id="MobiDB-lite"/>
    </source>
</evidence>
<evidence type="ECO:0000256" key="2">
    <source>
        <dbReference type="SAM" id="SignalP"/>
    </source>
</evidence>
<accession>A0A0K8RAS8</accession>